<organism evidence="3 4">
    <name type="scientific">Opisthorchis viverrini</name>
    <name type="common">Southeast Asian liver fluke</name>
    <dbReference type="NCBI Taxonomy" id="6198"/>
    <lineage>
        <taxon>Eukaryota</taxon>
        <taxon>Metazoa</taxon>
        <taxon>Spiralia</taxon>
        <taxon>Lophotrochozoa</taxon>
        <taxon>Platyhelminthes</taxon>
        <taxon>Trematoda</taxon>
        <taxon>Digenea</taxon>
        <taxon>Opisthorchiida</taxon>
        <taxon>Opisthorchiata</taxon>
        <taxon>Opisthorchiidae</taxon>
        <taxon>Opisthorchis</taxon>
    </lineage>
</organism>
<feature type="transmembrane region" description="Helical" evidence="1">
    <location>
        <begin position="105"/>
        <end position="128"/>
    </location>
</feature>
<feature type="transmembrane region" description="Helical" evidence="1">
    <location>
        <begin position="7"/>
        <end position="30"/>
    </location>
</feature>
<dbReference type="Gene3D" id="1.20.1070.10">
    <property type="entry name" value="Rhodopsin 7-helix transmembrane proteins"/>
    <property type="match status" value="1"/>
</dbReference>
<feature type="domain" description="FERM" evidence="2">
    <location>
        <begin position="188"/>
        <end position="497"/>
    </location>
</feature>
<feature type="non-terminal residue" evidence="3">
    <location>
        <position position="497"/>
    </location>
</feature>
<dbReference type="PROSITE" id="PS50057">
    <property type="entry name" value="FERM_3"/>
    <property type="match status" value="1"/>
</dbReference>
<dbReference type="GO" id="GO:0008528">
    <property type="term" value="F:G protein-coupled peptide receptor activity"/>
    <property type="evidence" value="ECO:0007669"/>
    <property type="project" value="InterPro"/>
</dbReference>
<dbReference type="SMART" id="SM00295">
    <property type="entry name" value="B41"/>
    <property type="match status" value="1"/>
</dbReference>
<dbReference type="AlphaFoldDB" id="A0A1S8WHT6"/>
<keyword evidence="1" id="KW-1133">Transmembrane helix</keyword>
<dbReference type="InterPro" id="IPR000299">
    <property type="entry name" value="FERM_domain"/>
</dbReference>
<keyword evidence="1" id="KW-0812">Transmembrane</keyword>
<dbReference type="PANTHER" id="PTHR13429:SF5">
    <property type="entry name" value="PROTEIN EXPANDED"/>
    <property type="match status" value="1"/>
</dbReference>
<keyword evidence="1" id="KW-0472">Membrane</keyword>
<dbReference type="SUPFAM" id="SSF81321">
    <property type="entry name" value="Family A G protein-coupled receptor-like"/>
    <property type="match status" value="1"/>
</dbReference>
<dbReference type="PANTHER" id="PTHR13429">
    <property type="entry name" value="FERM DOMAIN (PROTEIN4.1-EZRIN-RADIXIN-MOESIN) FAMILY"/>
    <property type="match status" value="1"/>
</dbReference>
<dbReference type="InterPro" id="IPR014352">
    <property type="entry name" value="FERM/acyl-CoA-bd_prot_sf"/>
</dbReference>
<sequence>MRNPTNVILTGVASGDLVTMIAYGIYAVYLNVLTAPSPDEYTHSLAMVRVILITQGLILGSHTFSTVLLVVLAVLRCRIMYVVTLGRGSKSHGKTGVQPNAQKRIVLVGFAVGIVLGLTVGIPVHFIYEIELRPHNQTSQMNVTHSLMSYWFDIRPGADGLEHGHFVLNGVFVKILASVLIFVLTSFLLVTMRIAEKHYQELQMLSGKKPAKLVQAERANTEDLTKTRGRKVVPKFRRRAQTTFFGPTPPDVALQSYRTVYFRVRFYIPLHCLRERDTQHLYYEQLRTNLLEYGLYCDLATYLELAALALQAEYGNAPTDCLDEELNGQTIPVYFDPEGIYPHQMLQEYSREGLLRMTFRRHMALQDMPRRSAEFHFIRLGSKRTSNFNKHLYKLAPMSQSNFTVWLGVSPDGIELHQERVLIVHLYARKTVRKFQFEHGLSSKHMFALVSHMHFFQLRAELSAPYSAGLLEHIEDRQLEQIARKFSEEVGTVLAGT</sequence>
<dbReference type="InterPro" id="IPR019748">
    <property type="entry name" value="FERM_central"/>
</dbReference>
<name>A0A1S8WHT6_OPIVI</name>
<dbReference type="Pfam" id="PF10324">
    <property type="entry name" value="7TM_GPCR_Srw"/>
    <property type="match status" value="1"/>
</dbReference>
<dbReference type="Gene3D" id="1.20.80.10">
    <property type="match status" value="1"/>
</dbReference>
<dbReference type="Proteomes" id="UP000243686">
    <property type="component" value="Unassembled WGS sequence"/>
</dbReference>
<proteinExistence type="predicted"/>
<dbReference type="GO" id="GO:0098592">
    <property type="term" value="C:cytoplasmic side of apical plasma membrane"/>
    <property type="evidence" value="ECO:0007669"/>
    <property type="project" value="TreeGrafter"/>
</dbReference>
<dbReference type="EMBL" id="KV906937">
    <property type="protein sequence ID" value="OON14020.1"/>
    <property type="molecule type" value="Genomic_DNA"/>
</dbReference>
<accession>A0A1S8WHT6</accession>
<dbReference type="InterPro" id="IPR019749">
    <property type="entry name" value="Band_41_domain"/>
</dbReference>
<reference evidence="3 4" key="1">
    <citation type="submission" date="2015-03" db="EMBL/GenBank/DDBJ databases">
        <title>Draft genome of the nematode, Opisthorchis viverrini.</title>
        <authorList>
            <person name="Mitreva M."/>
        </authorList>
    </citation>
    <scope>NUCLEOTIDE SEQUENCE [LARGE SCALE GENOMIC DNA]</scope>
    <source>
        <strain evidence="3">Khon Kaen</strain>
    </source>
</reference>
<evidence type="ECO:0000313" key="4">
    <source>
        <dbReference type="Proteomes" id="UP000243686"/>
    </source>
</evidence>
<gene>
    <name evidence="3" type="ORF">X801_10193</name>
</gene>
<dbReference type="Pfam" id="PF00373">
    <property type="entry name" value="FERM_M"/>
    <property type="match status" value="1"/>
</dbReference>
<evidence type="ECO:0000259" key="2">
    <source>
        <dbReference type="PROSITE" id="PS50057"/>
    </source>
</evidence>
<dbReference type="SUPFAM" id="SSF47031">
    <property type="entry name" value="Second domain of FERM"/>
    <property type="match status" value="1"/>
</dbReference>
<dbReference type="InterPro" id="IPR035963">
    <property type="entry name" value="FERM_2"/>
</dbReference>
<evidence type="ECO:0000313" key="3">
    <source>
        <dbReference type="EMBL" id="OON14020.1"/>
    </source>
</evidence>
<feature type="transmembrane region" description="Helical" evidence="1">
    <location>
        <begin position="171"/>
        <end position="190"/>
    </location>
</feature>
<dbReference type="GO" id="GO:0035332">
    <property type="term" value="P:positive regulation of hippo signaling"/>
    <property type="evidence" value="ECO:0007669"/>
    <property type="project" value="TreeGrafter"/>
</dbReference>
<keyword evidence="4" id="KW-1185">Reference proteome</keyword>
<dbReference type="InterPro" id="IPR047145">
    <property type="entry name" value="FRMD6-like"/>
</dbReference>
<feature type="transmembrane region" description="Helical" evidence="1">
    <location>
        <begin position="50"/>
        <end position="75"/>
    </location>
</feature>
<evidence type="ECO:0000256" key="1">
    <source>
        <dbReference type="SAM" id="Phobius"/>
    </source>
</evidence>
<dbReference type="InterPro" id="IPR019427">
    <property type="entry name" value="7TM_GPCR_serpentine_rcpt_Srw"/>
</dbReference>
<protein>
    <submittedName>
        <fullName evidence="3">FERM central domain protein</fullName>
    </submittedName>
</protein>